<feature type="compositionally biased region" description="Polar residues" evidence="1">
    <location>
        <begin position="155"/>
        <end position="165"/>
    </location>
</feature>
<feature type="compositionally biased region" description="Polar residues" evidence="1">
    <location>
        <begin position="184"/>
        <end position="196"/>
    </location>
</feature>
<dbReference type="AlphaFoldDB" id="A0AAW0Y612"/>
<evidence type="ECO:0000313" key="2">
    <source>
        <dbReference type="EMBL" id="KAK8747177.1"/>
    </source>
</evidence>
<dbReference type="Proteomes" id="UP001445076">
    <property type="component" value="Unassembled WGS sequence"/>
</dbReference>
<comment type="caution">
    <text evidence="2">The sequence shown here is derived from an EMBL/GenBank/DDBJ whole genome shotgun (WGS) entry which is preliminary data.</text>
</comment>
<gene>
    <name evidence="2" type="ORF">OTU49_016661</name>
</gene>
<dbReference type="EMBL" id="JARKIK010000015">
    <property type="protein sequence ID" value="KAK8747177.1"/>
    <property type="molecule type" value="Genomic_DNA"/>
</dbReference>
<organism evidence="2 3">
    <name type="scientific">Cherax quadricarinatus</name>
    <name type="common">Australian red claw crayfish</name>
    <dbReference type="NCBI Taxonomy" id="27406"/>
    <lineage>
        <taxon>Eukaryota</taxon>
        <taxon>Metazoa</taxon>
        <taxon>Ecdysozoa</taxon>
        <taxon>Arthropoda</taxon>
        <taxon>Crustacea</taxon>
        <taxon>Multicrustacea</taxon>
        <taxon>Malacostraca</taxon>
        <taxon>Eumalacostraca</taxon>
        <taxon>Eucarida</taxon>
        <taxon>Decapoda</taxon>
        <taxon>Pleocyemata</taxon>
        <taxon>Astacidea</taxon>
        <taxon>Parastacoidea</taxon>
        <taxon>Parastacidae</taxon>
        <taxon>Cherax</taxon>
    </lineage>
</organism>
<accession>A0AAW0Y612</accession>
<protein>
    <submittedName>
        <fullName evidence="2">Uncharacterized protein</fullName>
    </submittedName>
</protein>
<reference evidence="2 3" key="1">
    <citation type="journal article" date="2024" name="BMC Genomics">
        <title>Genome assembly of redclaw crayfish (Cherax quadricarinatus) provides insights into its immune adaptation and hypoxia tolerance.</title>
        <authorList>
            <person name="Liu Z."/>
            <person name="Zheng J."/>
            <person name="Li H."/>
            <person name="Fang K."/>
            <person name="Wang S."/>
            <person name="He J."/>
            <person name="Zhou D."/>
            <person name="Weng S."/>
            <person name="Chi M."/>
            <person name="Gu Z."/>
            <person name="He J."/>
            <person name="Li F."/>
            <person name="Wang M."/>
        </authorList>
    </citation>
    <scope>NUCLEOTIDE SEQUENCE [LARGE SCALE GENOMIC DNA]</scope>
    <source>
        <strain evidence="2">ZL_2023a</strain>
    </source>
</reference>
<keyword evidence="3" id="KW-1185">Reference proteome</keyword>
<evidence type="ECO:0000313" key="3">
    <source>
        <dbReference type="Proteomes" id="UP001445076"/>
    </source>
</evidence>
<feature type="non-terminal residue" evidence="2">
    <location>
        <position position="204"/>
    </location>
</feature>
<proteinExistence type="predicted"/>
<sequence length="204" mass="21861">MVSSVCRGSYPSMTPHASPSRKPHIDPQKDYFSPLQVETSVEYDLPAHIYPPKGSQPILMIHPGYVSAVRARSRAVVTPSPTAMVATSGAARPMAQLQLPQQPQPQQHQQVVGARPSRAAQARPWCMCGNVSCSSVKSVNVQSVRNVQSVQNQSGARSIQSAGRNVQTQSASRSVQSQSATRSGQNQSARSVQSVRDVSMLGVS</sequence>
<name>A0AAW0Y612_CHEQU</name>
<feature type="region of interest" description="Disordered" evidence="1">
    <location>
        <begin position="150"/>
        <end position="204"/>
    </location>
</feature>
<evidence type="ECO:0000256" key="1">
    <source>
        <dbReference type="SAM" id="MobiDB-lite"/>
    </source>
</evidence>
<feature type="compositionally biased region" description="Low complexity" evidence="1">
    <location>
        <begin position="166"/>
        <end position="183"/>
    </location>
</feature>
<feature type="region of interest" description="Disordered" evidence="1">
    <location>
        <begin position="1"/>
        <end position="28"/>
    </location>
</feature>